<keyword evidence="2" id="KW-0793">Thylakoid</keyword>
<sequence length="146" mass="16604">MALISPSPVRAVPPRTIFDEEREMNERAKKEFENARNDALRAGFEAVHKAREQLDDLQALIEDENWGGVRQFTRLFNNSVEREGMEAIASKLPEKSDRMAALEVARGMTSSLIQIDRCALQKDRTKAILGVDEVRKAISRFESFKP</sequence>
<evidence type="ECO:0000256" key="1">
    <source>
        <dbReference type="ARBA" id="ARBA00004370"/>
    </source>
</evidence>
<comment type="subcellular location">
    <subcellularLocation>
        <location evidence="1">Membrane</location>
    </subcellularLocation>
</comment>
<keyword evidence="5" id="KW-1185">Reference proteome</keyword>
<dbReference type="Gene3D" id="1.20.120.290">
    <property type="entry name" value="Oxygen-evolving enhancer protein 3 (PsbQ), four-helix up-down bundle"/>
    <property type="match status" value="1"/>
</dbReference>
<dbReference type="KEGG" id="ccp:CHC_T00006707001"/>
<dbReference type="InterPro" id="IPR008797">
    <property type="entry name" value="PSII_PsbQ"/>
</dbReference>
<dbReference type="Pfam" id="PF05757">
    <property type="entry name" value="PsbQ"/>
    <property type="match status" value="1"/>
</dbReference>
<gene>
    <name evidence="4" type="ORF">CHC_T00006707001</name>
</gene>
<evidence type="ECO:0000313" key="5">
    <source>
        <dbReference type="Proteomes" id="UP000012073"/>
    </source>
</evidence>
<evidence type="ECO:0000313" key="4">
    <source>
        <dbReference type="EMBL" id="CDF38995.1"/>
    </source>
</evidence>
<evidence type="ECO:0000256" key="2">
    <source>
        <dbReference type="ARBA" id="ARBA00023078"/>
    </source>
</evidence>
<proteinExistence type="predicted"/>
<keyword evidence="3" id="KW-0472">Membrane</keyword>
<accession>R7QNQ9</accession>
<reference evidence="5" key="1">
    <citation type="journal article" date="2013" name="Proc. Natl. Acad. Sci. U.S.A.">
        <title>Genome structure and metabolic features in the red seaweed Chondrus crispus shed light on evolution of the Archaeplastida.</title>
        <authorList>
            <person name="Collen J."/>
            <person name="Porcel B."/>
            <person name="Carre W."/>
            <person name="Ball S.G."/>
            <person name="Chaparro C."/>
            <person name="Tonon T."/>
            <person name="Barbeyron T."/>
            <person name="Michel G."/>
            <person name="Noel B."/>
            <person name="Valentin K."/>
            <person name="Elias M."/>
            <person name="Artiguenave F."/>
            <person name="Arun A."/>
            <person name="Aury J.M."/>
            <person name="Barbosa-Neto J.F."/>
            <person name="Bothwell J.H."/>
            <person name="Bouget F.Y."/>
            <person name="Brillet L."/>
            <person name="Cabello-Hurtado F."/>
            <person name="Capella-Gutierrez S."/>
            <person name="Charrier B."/>
            <person name="Cladiere L."/>
            <person name="Cock J.M."/>
            <person name="Coelho S.M."/>
            <person name="Colleoni C."/>
            <person name="Czjzek M."/>
            <person name="Da Silva C."/>
            <person name="Delage L."/>
            <person name="Denoeud F."/>
            <person name="Deschamps P."/>
            <person name="Dittami S.M."/>
            <person name="Gabaldon T."/>
            <person name="Gachon C.M."/>
            <person name="Groisillier A."/>
            <person name="Herve C."/>
            <person name="Jabbari K."/>
            <person name="Katinka M."/>
            <person name="Kloareg B."/>
            <person name="Kowalczyk N."/>
            <person name="Labadie K."/>
            <person name="Leblanc C."/>
            <person name="Lopez P.J."/>
            <person name="McLachlan D.H."/>
            <person name="Meslet-Cladiere L."/>
            <person name="Moustafa A."/>
            <person name="Nehr Z."/>
            <person name="Nyvall Collen P."/>
            <person name="Panaud O."/>
            <person name="Partensky F."/>
            <person name="Poulain J."/>
            <person name="Rensing S.A."/>
            <person name="Rousvoal S."/>
            <person name="Samson G."/>
            <person name="Symeonidi A."/>
            <person name="Weissenbach J."/>
            <person name="Zambounis A."/>
            <person name="Wincker P."/>
            <person name="Boyen C."/>
        </authorList>
    </citation>
    <scope>NUCLEOTIDE SEQUENCE [LARGE SCALE GENOMIC DNA]</scope>
    <source>
        <strain evidence="5">cv. Stackhouse</strain>
    </source>
</reference>
<name>R7QNQ9_CHOCR</name>
<dbReference type="OrthoDB" id="10536231at2759"/>
<dbReference type="GO" id="GO:0005509">
    <property type="term" value="F:calcium ion binding"/>
    <property type="evidence" value="ECO:0007669"/>
    <property type="project" value="InterPro"/>
</dbReference>
<dbReference type="Gramene" id="CDF38995">
    <property type="protein sequence ID" value="CDF38995"/>
    <property type="gene ID" value="CHC_T00006707001"/>
</dbReference>
<dbReference type="GO" id="GO:0009523">
    <property type="term" value="C:photosystem II"/>
    <property type="evidence" value="ECO:0007669"/>
    <property type="project" value="InterPro"/>
</dbReference>
<dbReference type="Proteomes" id="UP000012073">
    <property type="component" value="Unassembled WGS sequence"/>
</dbReference>
<dbReference type="AlphaFoldDB" id="R7QNQ9"/>
<dbReference type="RefSeq" id="XP_005718900.1">
    <property type="nucleotide sequence ID" value="XM_005718843.1"/>
</dbReference>
<dbReference type="GeneID" id="17326613"/>
<dbReference type="GO" id="GO:0015979">
    <property type="term" value="P:photosynthesis"/>
    <property type="evidence" value="ECO:0007669"/>
    <property type="project" value="InterPro"/>
</dbReference>
<evidence type="ECO:0000256" key="3">
    <source>
        <dbReference type="ARBA" id="ARBA00023136"/>
    </source>
</evidence>
<dbReference type="InterPro" id="IPR023222">
    <property type="entry name" value="PsbQ-like_dom_sf"/>
</dbReference>
<organism evidence="4 5">
    <name type="scientific">Chondrus crispus</name>
    <name type="common">Carrageen Irish moss</name>
    <name type="synonym">Polymorpha crispa</name>
    <dbReference type="NCBI Taxonomy" id="2769"/>
    <lineage>
        <taxon>Eukaryota</taxon>
        <taxon>Rhodophyta</taxon>
        <taxon>Florideophyceae</taxon>
        <taxon>Rhodymeniophycidae</taxon>
        <taxon>Gigartinales</taxon>
        <taxon>Gigartinaceae</taxon>
        <taxon>Chondrus</taxon>
    </lineage>
</organism>
<dbReference type="EMBL" id="HG001983">
    <property type="protein sequence ID" value="CDF38995.1"/>
    <property type="molecule type" value="Genomic_DNA"/>
</dbReference>
<protein>
    <submittedName>
        <fullName evidence="4">Uncharacterized protein</fullName>
    </submittedName>
</protein>
<dbReference type="GO" id="GO:0019898">
    <property type="term" value="C:extrinsic component of membrane"/>
    <property type="evidence" value="ECO:0007669"/>
    <property type="project" value="InterPro"/>
</dbReference>
<dbReference type="SUPFAM" id="SSF101112">
    <property type="entry name" value="Oxygen-evolving enhancer protein 3"/>
    <property type="match status" value="1"/>
</dbReference>
<dbReference type="OMA" id="LIEDENW"/>